<feature type="transmembrane region" description="Helical" evidence="1">
    <location>
        <begin position="12"/>
        <end position="32"/>
    </location>
</feature>
<keyword evidence="1" id="KW-0472">Membrane</keyword>
<dbReference type="EMBL" id="CDOI01000068">
    <property type="protein sequence ID" value="CEN44165.1"/>
    <property type="molecule type" value="Genomic_DNA"/>
</dbReference>
<sequence>MVSPIGRPTSKALKYQPIPIGTMTAIVLSMPLKKEKLLKKEMIPKYIFFEYIRHKNTKVSRRKISQPRKLH</sequence>
<gene>
    <name evidence="2" type="ORF">CCAND38_160004</name>
</gene>
<protein>
    <submittedName>
        <fullName evidence="2">Uncharacterized protein</fullName>
    </submittedName>
</protein>
<evidence type="ECO:0000256" key="1">
    <source>
        <dbReference type="SAM" id="Phobius"/>
    </source>
</evidence>
<name>A0A0B7HXQ9_9FLAO</name>
<keyword evidence="1" id="KW-1133">Transmembrane helix</keyword>
<proteinExistence type="predicted"/>
<dbReference type="AlphaFoldDB" id="A0A0B7HXQ9"/>
<evidence type="ECO:0000313" key="2">
    <source>
        <dbReference type="EMBL" id="CEN44165.1"/>
    </source>
</evidence>
<keyword evidence="3" id="KW-1185">Reference proteome</keyword>
<organism evidence="2 3">
    <name type="scientific">Capnocytophaga canis</name>
    <dbReference type="NCBI Taxonomy" id="1848903"/>
    <lineage>
        <taxon>Bacteria</taxon>
        <taxon>Pseudomonadati</taxon>
        <taxon>Bacteroidota</taxon>
        <taxon>Flavobacteriia</taxon>
        <taxon>Flavobacteriales</taxon>
        <taxon>Flavobacteriaceae</taxon>
        <taxon>Capnocytophaga</taxon>
    </lineage>
</organism>
<reference evidence="2 3" key="1">
    <citation type="submission" date="2015-01" db="EMBL/GenBank/DDBJ databases">
        <authorList>
            <person name="Xiang T."/>
            <person name="Song Y."/>
            <person name="Huang L."/>
            <person name="Wang B."/>
            <person name="Wu P."/>
        </authorList>
    </citation>
    <scope>NUCLEOTIDE SEQUENCE [LARGE SCALE GENOMIC DNA]</scope>
    <source>
        <strain evidence="2 3">CcD38</strain>
    </source>
</reference>
<accession>A0A0B7HXQ9</accession>
<keyword evidence="1" id="KW-0812">Transmembrane</keyword>
<dbReference type="Proteomes" id="UP000045051">
    <property type="component" value="Unassembled WGS sequence"/>
</dbReference>
<evidence type="ECO:0000313" key="3">
    <source>
        <dbReference type="Proteomes" id="UP000045051"/>
    </source>
</evidence>